<keyword evidence="1" id="KW-0472">Membrane</keyword>
<proteinExistence type="predicted"/>
<dbReference type="InterPro" id="IPR015943">
    <property type="entry name" value="WD40/YVTN_repeat-like_dom_sf"/>
</dbReference>
<dbReference type="Pfam" id="PF25852">
    <property type="entry name" value="DUF6242_C"/>
    <property type="match status" value="1"/>
</dbReference>
<comment type="caution">
    <text evidence="3">The sequence shown here is derived from an EMBL/GenBank/DDBJ whole genome shotgun (WGS) entry which is preliminary data.</text>
</comment>
<dbReference type="InterPro" id="IPR052025">
    <property type="entry name" value="Xyloglucanase_GH74"/>
</dbReference>
<evidence type="ECO:0000313" key="4">
    <source>
        <dbReference type="Proteomes" id="UP000287352"/>
    </source>
</evidence>
<sequence>MALSFSPNDPKQMIVATMQQGIFTSQDAGETWSAENSGLPAGMTISGLTYDSGGNQVWAATSQGVYRLDRVQRTWTALNTGLPAGLAINCVQLASSQQGLIYAGAQRGFYRSTDAGQHWVSSKDSLAGTSVWSLLESDTVSLYAGTNVGVLQSRDGGETWSGFAHGLPMKEPVYALASGADANNQLFAAANNVYRYPGTSGDLTLSRLLPILLIVGFFVLLSLLIGRKRRRPVQLKKAPDEVK</sequence>
<reference evidence="4" key="1">
    <citation type="submission" date="2018-12" db="EMBL/GenBank/DDBJ databases">
        <title>Tengunoibacter tsumagoiensis gen. nov., sp. nov., Dictyobacter kobayashii sp. nov., D. alpinus sp. nov., and D. joshuensis sp. nov. and description of Dictyobacteraceae fam. nov. within the order Ktedonobacterales isolated from Tengu-no-mugimeshi.</title>
        <authorList>
            <person name="Wang C.M."/>
            <person name="Zheng Y."/>
            <person name="Sakai Y."/>
            <person name="Toyoda A."/>
            <person name="Minakuchi Y."/>
            <person name="Abe K."/>
            <person name="Yokota A."/>
            <person name="Yabe S."/>
        </authorList>
    </citation>
    <scope>NUCLEOTIDE SEQUENCE [LARGE SCALE GENOMIC DNA]</scope>
    <source>
        <strain evidence="4">Uno3</strain>
    </source>
</reference>
<dbReference type="GO" id="GO:0010411">
    <property type="term" value="P:xyloglucan metabolic process"/>
    <property type="evidence" value="ECO:0007669"/>
    <property type="project" value="TreeGrafter"/>
</dbReference>
<name>A0A402A1Z9_9CHLR</name>
<dbReference type="InterPro" id="IPR058667">
    <property type="entry name" value="DUF6242_C"/>
</dbReference>
<feature type="transmembrane region" description="Helical" evidence="1">
    <location>
        <begin position="208"/>
        <end position="226"/>
    </location>
</feature>
<feature type="domain" description="DUF6242" evidence="2">
    <location>
        <begin position="66"/>
        <end position="172"/>
    </location>
</feature>
<dbReference type="AlphaFoldDB" id="A0A402A1Z9"/>
<evidence type="ECO:0000313" key="3">
    <source>
        <dbReference type="EMBL" id="GCE13144.1"/>
    </source>
</evidence>
<protein>
    <recommendedName>
        <fullName evidence="2">DUF6242 domain-containing protein</fullName>
    </recommendedName>
</protein>
<dbReference type="PANTHER" id="PTHR43739:SF5">
    <property type="entry name" value="EXO-ALPHA-SIALIDASE"/>
    <property type="match status" value="1"/>
</dbReference>
<accession>A0A402A1Z9</accession>
<dbReference type="Gene3D" id="2.130.10.10">
    <property type="entry name" value="YVTN repeat-like/Quinoprotein amine dehydrogenase"/>
    <property type="match status" value="1"/>
</dbReference>
<dbReference type="PANTHER" id="PTHR43739">
    <property type="entry name" value="XYLOGLUCANASE (EUROFUNG)"/>
    <property type="match status" value="1"/>
</dbReference>
<gene>
    <name evidence="3" type="ORF">KTT_30030</name>
</gene>
<dbReference type="Proteomes" id="UP000287352">
    <property type="component" value="Unassembled WGS sequence"/>
</dbReference>
<dbReference type="SUPFAM" id="SSF110296">
    <property type="entry name" value="Oligoxyloglucan reducing end-specific cellobiohydrolase"/>
    <property type="match status" value="1"/>
</dbReference>
<evidence type="ECO:0000256" key="1">
    <source>
        <dbReference type="SAM" id="Phobius"/>
    </source>
</evidence>
<keyword evidence="1" id="KW-0812">Transmembrane</keyword>
<evidence type="ECO:0000259" key="2">
    <source>
        <dbReference type="Pfam" id="PF25852"/>
    </source>
</evidence>
<keyword evidence="4" id="KW-1185">Reference proteome</keyword>
<organism evidence="3 4">
    <name type="scientific">Tengunoibacter tsumagoiensis</name>
    <dbReference type="NCBI Taxonomy" id="2014871"/>
    <lineage>
        <taxon>Bacteria</taxon>
        <taxon>Bacillati</taxon>
        <taxon>Chloroflexota</taxon>
        <taxon>Ktedonobacteria</taxon>
        <taxon>Ktedonobacterales</taxon>
        <taxon>Dictyobacteraceae</taxon>
        <taxon>Tengunoibacter</taxon>
    </lineage>
</organism>
<keyword evidence="1" id="KW-1133">Transmembrane helix</keyword>
<dbReference type="EMBL" id="BIFR01000001">
    <property type="protein sequence ID" value="GCE13144.1"/>
    <property type="molecule type" value="Genomic_DNA"/>
</dbReference>